<accession>A0A1J9PCR2</accession>
<dbReference type="PANTHER" id="PTHR11575">
    <property type="entry name" value="5'-NUCLEOTIDASE-RELATED"/>
    <property type="match status" value="1"/>
</dbReference>
<organism evidence="5 6">
    <name type="scientific">Emergomyces pasteurianus Ep9510</name>
    <dbReference type="NCBI Taxonomy" id="1447872"/>
    <lineage>
        <taxon>Eukaryota</taxon>
        <taxon>Fungi</taxon>
        <taxon>Dikarya</taxon>
        <taxon>Ascomycota</taxon>
        <taxon>Pezizomycotina</taxon>
        <taxon>Eurotiomycetes</taxon>
        <taxon>Eurotiomycetidae</taxon>
        <taxon>Onygenales</taxon>
        <taxon>Ajellomycetaceae</taxon>
        <taxon>Emergomyces</taxon>
    </lineage>
</organism>
<dbReference type="Proteomes" id="UP000182235">
    <property type="component" value="Unassembled WGS sequence"/>
</dbReference>
<keyword evidence="2" id="KW-0732">Signal</keyword>
<dbReference type="Gene3D" id="3.60.21.10">
    <property type="match status" value="1"/>
</dbReference>
<dbReference type="PIRSF" id="PIRSF017316">
    <property type="entry name" value="Pesterase_C1039"/>
    <property type="match status" value="1"/>
</dbReference>
<dbReference type="InterPro" id="IPR029052">
    <property type="entry name" value="Metallo-depent_PP-like"/>
</dbReference>
<feature type="region of interest" description="Disordered" evidence="1">
    <location>
        <begin position="487"/>
        <end position="548"/>
    </location>
</feature>
<dbReference type="GO" id="GO:0009166">
    <property type="term" value="P:nucleotide catabolic process"/>
    <property type="evidence" value="ECO:0007669"/>
    <property type="project" value="InterPro"/>
</dbReference>
<dbReference type="FunFam" id="3.60.21.10:FF:000043">
    <property type="entry name" value="Ser/Thr protein phosphatase family"/>
    <property type="match status" value="1"/>
</dbReference>
<feature type="compositionally biased region" description="Polar residues" evidence="1">
    <location>
        <begin position="500"/>
        <end position="517"/>
    </location>
</feature>
<dbReference type="CDD" id="cd07407">
    <property type="entry name" value="MPP_YHR202W_N"/>
    <property type="match status" value="1"/>
</dbReference>
<dbReference type="STRING" id="1447872.A0A1J9PCR2"/>
<proteinExistence type="predicted"/>
<sequence length="651" mass="72872">MKNRLLLALLGLSTSALATQPSAPKPIPAPMRNLNFGQLNFLHTTDTHGWLGGHLREASYAADWGDYISFANHIRGKVEAEGQDLLLIDTGDRVEGNGLYDSSEPKGLYTADIFKQQHIDVLCSGNHELYKKNSSEDEYLITVPNFKGNYLSSNIDIMDPHSGERVPLAPRFKKFTTKKQGIRVVAFGFLFDFKQNYNNTIVQPVEETVKEQWFQDAIRDKDVDLFLVIGHVPVESKEYSIIYKQIRGMHWDTPIQFFGGHQHIRDYVKYDEKAYGIASGRFMETIGFASINGVSTGGKKQPSASANPSFTRKYIDNNLWSFYYHSGLNETTFPTEEGKSVSKMIEEARHALNLDHIYGCTPHDLWMSRVQYPHNASIYTWLEKQVLPDSLRAGLRTNKTGMVIVNTGALRFDIFKGPFTQDTAFILSPFTSGFRYTKDVPYEKAKQILEVLNRQMKILADMSPSTVPASAFLSPPEQQKISHDIIVNDSDNNDDGQDGIQLSTSDQIPLNPLSSTDADNDDDGEHKQPTLTRFPGYTTKDDAGDDGDDTIHSPINFYRVPNCFRALIPSSSSSSSSFAAAEADPADPADPETVDLVYIDFIEPWMEQAFKFVGLDIDIGKDTGVFLGGETLTSRIVEWVKENWVCGDGDV</sequence>
<dbReference type="EMBL" id="LGRN01000264">
    <property type="protein sequence ID" value="OJD13830.1"/>
    <property type="molecule type" value="Genomic_DNA"/>
</dbReference>
<dbReference type="InterPro" id="IPR036907">
    <property type="entry name" value="5'-Nucleotdase_C_sf"/>
</dbReference>
<dbReference type="FunFam" id="3.90.780.10:FF:000009">
    <property type="entry name" value="Ser/Thr protein phosphatase family"/>
    <property type="match status" value="1"/>
</dbReference>
<feature type="domain" description="Putative 5'-nucleotidase C-terminal" evidence="4">
    <location>
        <begin position="364"/>
        <end position="606"/>
    </location>
</feature>
<evidence type="ECO:0000256" key="2">
    <source>
        <dbReference type="SAM" id="SignalP"/>
    </source>
</evidence>
<dbReference type="InterPro" id="IPR004843">
    <property type="entry name" value="Calcineurin-like_PHP"/>
</dbReference>
<reference evidence="5 6" key="1">
    <citation type="submission" date="2015-07" db="EMBL/GenBank/DDBJ databases">
        <title>Emmonsia species relationships and genome sequence.</title>
        <authorList>
            <consortium name="The Broad Institute Genomics Platform"/>
            <person name="Cuomo C.A."/>
            <person name="Munoz J.F."/>
            <person name="Imamovic A."/>
            <person name="Priest M.E."/>
            <person name="Young S."/>
            <person name="Clay O.K."/>
            <person name="McEwen J.G."/>
        </authorList>
    </citation>
    <scope>NUCLEOTIDE SEQUENCE [LARGE SCALE GENOMIC DNA]</scope>
    <source>
        <strain evidence="5 6">UAMH 9510</strain>
    </source>
</reference>
<name>A0A1J9PCR2_9EURO</name>
<dbReference type="PANTHER" id="PTHR11575:SF43">
    <property type="entry name" value="SER_THR PROTEIN PHOSPHATASE FAMILY (AFU_ORTHOLOGUE AFUA_3G04160)"/>
    <property type="match status" value="1"/>
</dbReference>
<dbReference type="OrthoDB" id="7722975at2759"/>
<feature type="domain" description="Calcineurin-like phosphoesterase" evidence="3">
    <location>
        <begin position="40"/>
        <end position="264"/>
    </location>
</feature>
<dbReference type="Gene3D" id="3.90.780.10">
    <property type="entry name" value="5'-Nucleotidase, C-terminal domain"/>
    <property type="match status" value="2"/>
</dbReference>
<dbReference type="GO" id="GO:0005576">
    <property type="term" value="C:extracellular region"/>
    <property type="evidence" value="ECO:0007669"/>
    <property type="project" value="UniProtKB-ARBA"/>
</dbReference>
<dbReference type="GO" id="GO:0005829">
    <property type="term" value="C:cytosol"/>
    <property type="evidence" value="ECO:0007669"/>
    <property type="project" value="TreeGrafter"/>
</dbReference>
<dbReference type="SUPFAM" id="SSF56300">
    <property type="entry name" value="Metallo-dependent phosphatases"/>
    <property type="match status" value="1"/>
</dbReference>
<evidence type="ECO:0000256" key="1">
    <source>
        <dbReference type="SAM" id="MobiDB-lite"/>
    </source>
</evidence>
<evidence type="ECO:0000313" key="6">
    <source>
        <dbReference type="Proteomes" id="UP000182235"/>
    </source>
</evidence>
<dbReference type="Pfam" id="PF21953">
    <property type="entry name" value="NadN_nucleosid_C"/>
    <property type="match status" value="1"/>
</dbReference>
<feature type="signal peptide" evidence="2">
    <location>
        <begin position="1"/>
        <end position="18"/>
    </location>
</feature>
<feature type="chain" id="PRO_5012746706" evidence="2">
    <location>
        <begin position="19"/>
        <end position="651"/>
    </location>
</feature>
<dbReference type="InterPro" id="IPR041823">
    <property type="entry name" value="YHR202W_N"/>
</dbReference>
<evidence type="ECO:0000313" key="5">
    <source>
        <dbReference type="EMBL" id="OJD13830.1"/>
    </source>
</evidence>
<dbReference type="SUPFAM" id="SSF55816">
    <property type="entry name" value="5'-nucleotidase (syn. UDP-sugar hydrolase), C-terminal domain"/>
    <property type="match status" value="1"/>
</dbReference>
<dbReference type="AlphaFoldDB" id="A0A1J9PCR2"/>
<dbReference type="Pfam" id="PF00149">
    <property type="entry name" value="Metallophos"/>
    <property type="match status" value="1"/>
</dbReference>
<dbReference type="VEuPathDB" id="FungiDB:AJ78_05753"/>
<dbReference type="InterPro" id="IPR053828">
    <property type="entry name" value="Nucleosidase_C"/>
</dbReference>
<dbReference type="GO" id="GO:0016787">
    <property type="term" value="F:hydrolase activity"/>
    <property type="evidence" value="ECO:0007669"/>
    <property type="project" value="InterPro"/>
</dbReference>
<gene>
    <name evidence="5" type="ORF">AJ78_05753</name>
</gene>
<dbReference type="InterPro" id="IPR014485">
    <property type="entry name" value="Pesterase_C1039"/>
</dbReference>
<evidence type="ECO:0000259" key="3">
    <source>
        <dbReference type="Pfam" id="PF00149"/>
    </source>
</evidence>
<comment type="caution">
    <text evidence="5">The sequence shown here is derived from an EMBL/GenBank/DDBJ whole genome shotgun (WGS) entry which is preliminary data.</text>
</comment>
<keyword evidence="6" id="KW-1185">Reference proteome</keyword>
<dbReference type="InterPro" id="IPR006179">
    <property type="entry name" value="5_nucleotidase/apyrase"/>
</dbReference>
<protein>
    <submittedName>
        <fullName evidence="5">Uncharacterized protein</fullName>
    </submittedName>
</protein>
<evidence type="ECO:0000259" key="4">
    <source>
        <dbReference type="Pfam" id="PF21953"/>
    </source>
</evidence>